<dbReference type="PROSITE" id="PS50977">
    <property type="entry name" value="HTH_TETR_2"/>
    <property type="match status" value="1"/>
</dbReference>
<dbReference type="Pfam" id="PF00440">
    <property type="entry name" value="TetR_N"/>
    <property type="match status" value="1"/>
</dbReference>
<gene>
    <name evidence="4" type="ordered locus">Acry_1089</name>
</gene>
<protein>
    <submittedName>
        <fullName evidence="4">Transcriptional regulator, TetR family</fullName>
    </submittedName>
</protein>
<dbReference type="GO" id="GO:0003700">
    <property type="term" value="F:DNA-binding transcription factor activity"/>
    <property type="evidence" value="ECO:0007669"/>
    <property type="project" value="TreeGrafter"/>
</dbReference>
<evidence type="ECO:0000313" key="5">
    <source>
        <dbReference type="Proteomes" id="UP000000245"/>
    </source>
</evidence>
<feature type="DNA-binding region" description="H-T-H motif" evidence="2">
    <location>
        <begin position="31"/>
        <end position="50"/>
    </location>
</feature>
<keyword evidence="5" id="KW-1185">Reference proteome</keyword>
<dbReference type="GO" id="GO:0000976">
    <property type="term" value="F:transcription cis-regulatory region binding"/>
    <property type="evidence" value="ECO:0007669"/>
    <property type="project" value="TreeGrafter"/>
</dbReference>
<proteinExistence type="predicted"/>
<dbReference type="KEGG" id="acr:Acry_1089"/>
<dbReference type="AlphaFoldDB" id="A5FXH2"/>
<name>A5FXH2_ACICJ</name>
<dbReference type="eggNOG" id="COG1309">
    <property type="taxonomic scope" value="Bacteria"/>
</dbReference>
<feature type="domain" description="HTH tetR-type" evidence="3">
    <location>
        <begin position="9"/>
        <end position="68"/>
    </location>
</feature>
<evidence type="ECO:0000259" key="3">
    <source>
        <dbReference type="PROSITE" id="PS50977"/>
    </source>
</evidence>
<dbReference type="InterPro" id="IPR001647">
    <property type="entry name" value="HTH_TetR"/>
</dbReference>
<dbReference type="PRINTS" id="PR00455">
    <property type="entry name" value="HTHTETR"/>
</dbReference>
<keyword evidence="1 2" id="KW-0238">DNA-binding</keyword>
<dbReference type="PANTHER" id="PTHR30055">
    <property type="entry name" value="HTH-TYPE TRANSCRIPTIONAL REGULATOR RUTR"/>
    <property type="match status" value="1"/>
</dbReference>
<evidence type="ECO:0000256" key="1">
    <source>
        <dbReference type="ARBA" id="ARBA00023125"/>
    </source>
</evidence>
<dbReference type="STRING" id="349163.Acry_1089"/>
<reference evidence="4 5" key="1">
    <citation type="submission" date="2007-05" db="EMBL/GenBank/DDBJ databases">
        <title>Complete sequence of chromosome of Acidiphilium cryptum JF-5.</title>
        <authorList>
            <consortium name="US DOE Joint Genome Institute"/>
            <person name="Copeland A."/>
            <person name="Lucas S."/>
            <person name="Lapidus A."/>
            <person name="Barry K."/>
            <person name="Detter J.C."/>
            <person name="Glavina del Rio T."/>
            <person name="Hammon N."/>
            <person name="Israni S."/>
            <person name="Dalin E."/>
            <person name="Tice H."/>
            <person name="Pitluck S."/>
            <person name="Sims D."/>
            <person name="Brettin T."/>
            <person name="Bruce D."/>
            <person name="Han C."/>
            <person name="Schmutz J."/>
            <person name="Larimer F."/>
            <person name="Land M."/>
            <person name="Hauser L."/>
            <person name="Kyrpides N."/>
            <person name="Kim E."/>
            <person name="Magnuson T."/>
            <person name="Richardson P."/>
        </authorList>
    </citation>
    <scope>NUCLEOTIDE SEQUENCE [LARGE SCALE GENOMIC DNA]</scope>
    <source>
        <strain evidence="4 5">JF-5</strain>
    </source>
</reference>
<sequence>MAGTGGRAGATRQRVLEATLGLFNERGFGVTVAEIAAACGMREGNLHYHFRKKELLIATLFERFQEEELAVAEAALGDAAAAESYAEYQLGWFALMWRYRCFYRDAFNLQHRLPGLKGRFMEVQARASAAVARVMALATEHGFLAIPAGRIRSFVTNVWIVSSYWMDYLRTSTASAGLTEQQMQWGFGQVMALFEPYLTPAGRAAFSPLAQRAAALVMREDEPGGRG</sequence>
<dbReference type="RefSeq" id="WP_011941982.1">
    <property type="nucleotide sequence ID" value="NC_009484.1"/>
</dbReference>
<accession>A5FXH2</accession>
<dbReference type="Pfam" id="PF13972">
    <property type="entry name" value="TetR"/>
    <property type="match status" value="1"/>
</dbReference>
<dbReference type="Proteomes" id="UP000000245">
    <property type="component" value="Chromosome"/>
</dbReference>
<dbReference type="InterPro" id="IPR025722">
    <property type="entry name" value="TetR"/>
</dbReference>
<dbReference type="InterPro" id="IPR009057">
    <property type="entry name" value="Homeodomain-like_sf"/>
</dbReference>
<dbReference type="EMBL" id="CP000697">
    <property type="protein sequence ID" value="ABQ30304.1"/>
    <property type="molecule type" value="Genomic_DNA"/>
</dbReference>
<dbReference type="SUPFAM" id="SSF46689">
    <property type="entry name" value="Homeodomain-like"/>
    <property type="match status" value="1"/>
</dbReference>
<dbReference type="InterPro" id="IPR050109">
    <property type="entry name" value="HTH-type_TetR-like_transc_reg"/>
</dbReference>
<dbReference type="HOGENOM" id="CLU_091262_0_0_5"/>
<dbReference type="PANTHER" id="PTHR30055:SF223">
    <property type="entry name" value="HTH-TYPE TRANSCRIPTIONAL REGULATOR UIDR"/>
    <property type="match status" value="1"/>
</dbReference>
<evidence type="ECO:0000256" key="2">
    <source>
        <dbReference type="PROSITE-ProRule" id="PRU00335"/>
    </source>
</evidence>
<dbReference type="Gene3D" id="1.10.357.10">
    <property type="entry name" value="Tetracycline Repressor, domain 2"/>
    <property type="match status" value="1"/>
</dbReference>
<evidence type="ECO:0000313" key="4">
    <source>
        <dbReference type="EMBL" id="ABQ30304.1"/>
    </source>
</evidence>
<organism evidence="4 5">
    <name type="scientific">Acidiphilium cryptum (strain JF-5)</name>
    <dbReference type="NCBI Taxonomy" id="349163"/>
    <lineage>
        <taxon>Bacteria</taxon>
        <taxon>Pseudomonadati</taxon>
        <taxon>Pseudomonadota</taxon>
        <taxon>Alphaproteobacteria</taxon>
        <taxon>Acetobacterales</taxon>
        <taxon>Acidocellaceae</taxon>
        <taxon>Acidiphilium</taxon>
    </lineage>
</organism>